<dbReference type="GO" id="GO:0003677">
    <property type="term" value="F:DNA binding"/>
    <property type="evidence" value="ECO:0007669"/>
    <property type="project" value="InterPro"/>
</dbReference>
<sequence length="330" mass="35980">MKAVFGLAGLDRVQEIVYSATLEEPALDAPALAKRLRLDVAEVRDALEVLLDLRMVRRSHAEPERLVAVDPVVGLQNLLAREHEQLLARQQQISASQSMVLRMLADRNTSVASDTGEGVQRLEGIDAVQQRLERFSQEATWSVETFMPGGAQSAAALEAARENDARVMARGVVMRTVGLDSVREDEGTLAHARWLTDRGGEFRTVTALPPRMVVVDRGSALVPIDPDDSRKGAMYLTEPGMVASLVALFEQVWDVATPFGSDRRPDSSGLSAQEKALLVLIAQGHTDESAASKLFISARTARRTMAGIMERLGARSRFEAGVKATQLGWL</sequence>
<dbReference type="Pfam" id="PF00196">
    <property type="entry name" value="GerE"/>
    <property type="match status" value="1"/>
</dbReference>
<dbReference type="PANTHER" id="PTHR34293:SF1">
    <property type="entry name" value="HTH-TYPE TRANSCRIPTIONAL REGULATOR TRMBL2"/>
    <property type="match status" value="1"/>
</dbReference>
<dbReference type="PANTHER" id="PTHR34293">
    <property type="entry name" value="HTH-TYPE TRANSCRIPTIONAL REGULATOR TRMBL2"/>
    <property type="match status" value="1"/>
</dbReference>
<dbReference type="InterPro" id="IPR036388">
    <property type="entry name" value="WH-like_DNA-bd_sf"/>
</dbReference>
<dbReference type="RefSeq" id="WP_050374600.1">
    <property type="nucleotide sequence ID" value="NZ_KQ257834.1"/>
</dbReference>
<dbReference type="Gene3D" id="1.10.10.10">
    <property type="entry name" value="Winged helix-like DNA-binding domain superfamily/Winged helix DNA-binding domain"/>
    <property type="match status" value="2"/>
</dbReference>
<dbReference type="OrthoDB" id="4266042at2"/>
<dbReference type="Proteomes" id="UP000037151">
    <property type="component" value="Unassembled WGS sequence"/>
</dbReference>
<dbReference type="EMBL" id="JPPY01000213">
    <property type="protein sequence ID" value="KND26266.1"/>
    <property type="molecule type" value="Genomic_DNA"/>
</dbReference>
<dbReference type="PRINTS" id="PR00038">
    <property type="entry name" value="HTHLUXR"/>
</dbReference>
<evidence type="ECO:0000313" key="3">
    <source>
        <dbReference type="Proteomes" id="UP000037151"/>
    </source>
</evidence>
<dbReference type="InterPro" id="IPR051797">
    <property type="entry name" value="TrmB-like"/>
</dbReference>
<feature type="domain" description="HTH luxR-type" evidence="1">
    <location>
        <begin position="262"/>
        <end position="328"/>
    </location>
</feature>
<dbReference type="SUPFAM" id="SSF46894">
    <property type="entry name" value="C-terminal effector domain of the bipartite response regulators"/>
    <property type="match status" value="1"/>
</dbReference>
<dbReference type="InterPro" id="IPR000792">
    <property type="entry name" value="Tscrpt_reg_LuxR_C"/>
</dbReference>
<comment type="caution">
    <text evidence="2">The sequence shown here is derived from an EMBL/GenBank/DDBJ whole genome shotgun (WGS) entry which is preliminary data.</text>
</comment>
<dbReference type="CDD" id="cd06170">
    <property type="entry name" value="LuxR_C_like"/>
    <property type="match status" value="1"/>
</dbReference>
<proteinExistence type="predicted"/>
<dbReference type="SMART" id="SM00421">
    <property type="entry name" value="HTH_LUXR"/>
    <property type="match status" value="1"/>
</dbReference>
<reference evidence="3" key="1">
    <citation type="submission" date="2014-07" db="EMBL/GenBank/DDBJ databases">
        <title>Genome sequencing of plant-pathogenic Streptomyces species.</title>
        <authorList>
            <person name="Harrison J."/>
            <person name="Sapp M."/>
            <person name="Thwaites R."/>
            <person name="Studholme D.J."/>
        </authorList>
    </citation>
    <scope>NUCLEOTIDE SEQUENCE [LARGE SCALE GENOMIC DNA]</scope>
    <source>
        <strain evidence="3">NCPPB 4445</strain>
    </source>
</reference>
<dbReference type="GO" id="GO:0006355">
    <property type="term" value="P:regulation of DNA-templated transcription"/>
    <property type="evidence" value="ECO:0007669"/>
    <property type="project" value="InterPro"/>
</dbReference>
<name>A0A0L0JKP4_9ACTN</name>
<protein>
    <recommendedName>
        <fullName evidence="1">HTH luxR-type domain-containing protein</fullName>
    </recommendedName>
</protein>
<dbReference type="PROSITE" id="PS50043">
    <property type="entry name" value="HTH_LUXR_2"/>
    <property type="match status" value="1"/>
</dbReference>
<gene>
    <name evidence="2" type="ORF">IQ63_37525</name>
</gene>
<dbReference type="InterPro" id="IPR016032">
    <property type="entry name" value="Sig_transdc_resp-reg_C-effctor"/>
</dbReference>
<organism evidence="2 3">
    <name type="scientific">Streptomyces acidiscabies</name>
    <dbReference type="NCBI Taxonomy" id="42234"/>
    <lineage>
        <taxon>Bacteria</taxon>
        <taxon>Bacillati</taxon>
        <taxon>Actinomycetota</taxon>
        <taxon>Actinomycetes</taxon>
        <taxon>Kitasatosporales</taxon>
        <taxon>Streptomycetaceae</taxon>
        <taxon>Streptomyces</taxon>
    </lineage>
</organism>
<accession>A0A0L0JKP4</accession>
<dbReference type="PATRIC" id="fig|42234.21.peg.7725"/>
<evidence type="ECO:0000259" key="1">
    <source>
        <dbReference type="PROSITE" id="PS50043"/>
    </source>
</evidence>
<dbReference type="AlphaFoldDB" id="A0A0L0JKP4"/>
<evidence type="ECO:0000313" key="2">
    <source>
        <dbReference type="EMBL" id="KND26266.1"/>
    </source>
</evidence>